<organism evidence="1 2">
    <name type="scientific">Loktanella atrilutea</name>
    <dbReference type="NCBI Taxonomy" id="366533"/>
    <lineage>
        <taxon>Bacteria</taxon>
        <taxon>Pseudomonadati</taxon>
        <taxon>Pseudomonadota</taxon>
        <taxon>Alphaproteobacteria</taxon>
        <taxon>Rhodobacterales</taxon>
        <taxon>Roseobacteraceae</taxon>
        <taxon>Loktanella</taxon>
    </lineage>
</organism>
<gene>
    <name evidence="1" type="ORF">SAMN05444339_1246</name>
</gene>
<name>A0A1M5FS44_LOKAT</name>
<keyword evidence="2" id="KW-1185">Reference proteome</keyword>
<dbReference type="OrthoDB" id="8454423at2"/>
<evidence type="ECO:0000313" key="2">
    <source>
        <dbReference type="Proteomes" id="UP000183987"/>
    </source>
</evidence>
<protein>
    <submittedName>
        <fullName evidence="1">Uncharacterized protein</fullName>
    </submittedName>
</protein>
<evidence type="ECO:0000313" key="1">
    <source>
        <dbReference type="EMBL" id="SHF94002.1"/>
    </source>
</evidence>
<accession>A0A1M5FS44</accession>
<sequence length="592" mass="68424">MTPEEREIIREFYAALLLEEESVNRDLASDRIGMAFRTAINELDWYVWNYRQQKELTTEQAENYIIISQGVARLIRLSLQMHGGFPVPALTFRRQNGPYREVLLLVSHLGIIQHGRRMADAAFAGICKVTRSAEGRYEFILPAEIANHGAVEDDVNDHFAKEYARIRNEFMQQAEGRNLQRVVNELHDENVFISLEHFIGYDADPFLDEHYFQIAWSDLRSEPGFDSFNELREFGGITYLKYTLAAAFIISLCRKHEVFCQRMVKKYPEIRMEDILTISADRAELITSLREALNLFGRKFLHYTTTTEDEAEQIYEIIAITPRNADLLDGAFPALPCIIEFANGGIVKCLAGRYRQMEFLLGALRRAYPREYDAHQQLREGSFQTAVEKLLGSSFPNLEMRRNIRLRKEGRELTDVDLAAIDLQHGHLLLIQLKFQDATHGDFRVEASRMGRFRDESVRWLDTVFLWLSSTDEQTLRSTFRVPRGMRINRIRKLILARHHAWSLRSVRLDDDTVFASWSQLINAVMLMEQRQGDFRTLNGLHAILRTYIVDAPDRYHSIEDPVEYILESLKFAVIQTDPAELSSSATSNGAS</sequence>
<reference evidence="2" key="1">
    <citation type="submission" date="2016-11" db="EMBL/GenBank/DDBJ databases">
        <authorList>
            <person name="Varghese N."/>
            <person name="Submissions S."/>
        </authorList>
    </citation>
    <scope>NUCLEOTIDE SEQUENCE [LARGE SCALE GENOMIC DNA]</scope>
    <source>
        <strain evidence="2">DSM 29326</strain>
    </source>
</reference>
<dbReference type="Proteomes" id="UP000183987">
    <property type="component" value="Unassembled WGS sequence"/>
</dbReference>
<dbReference type="STRING" id="366533.SAMN05444339_1246"/>
<proteinExistence type="predicted"/>
<dbReference type="EMBL" id="FQUE01000024">
    <property type="protein sequence ID" value="SHF94002.1"/>
    <property type="molecule type" value="Genomic_DNA"/>
</dbReference>
<dbReference type="AlphaFoldDB" id="A0A1M5FS44"/>
<dbReference type="RefSeq" id="WP_072858963.1">
    <property type="nucleotide sequence ID" value="NZ_FQUE01000024.1"/>
</dbReference>